<dbReference type="PANTHER" id="PTHR35585:SF1">
    <property type="entry name" value="HHE DOMAIN PROTEIN (AFU_ORTHOLOGUE AFUA_4G00730)"/>
    <property type="match status" value="1"/>
</dbReference>
<dbReference type="InterPro" id="IPR012312">
    <property type="entry name" value="Hemerythrin-like"/>
</dbReference>
<feature type="domain" description="Hemerythrin-like" evidence="2">
    <location>
        <begin position="8"/>
        <end position="127"/>
    </location>
</feature>
<keyword evidence="1" id="KW-0175">Coiled coil</keyword>
<evidence type="ECO:0000259" key="2">
    <source>
        <dbReference type="Pfam" id="PF01814"/>
    </source>
</evidence>
<keyword evidence="4" id="KW-1185">Reference proteome</keyword>
<evidence type="ECO:0000313" key="4">
    <source>
        <dbReference type="Proteomes" id="UP000063429"/>
    </source>
</evidence>
<dbReference type="Gene3D" id="1.20.120.520">
    <property type="entry name" value="nmb1532 protein domain like"/>
    <property type="match status" value="1"/>
</dbReference>
<proteinExistence type="predicted"/>
<dbReference type="EMBL" id="CP011409">
    <property type="protein sequence ID" value="AKZ64817.1"/>
    <property type="molecule type" value="Genomic_DNA"/>
</dbReference>
<protein>
    <submittedName>
        <fullName evidence="3">Hemerythrin</fullName>
    </submittedName>
</protein>
<dbReference type="PANTHER" id="PTHR35585">
    <property type="entry name" value="HHE DOMAIN PROTEIN (AFU_ORTHOLOGUE AFUA_4G00730)"/>
    <property type="match status" value="1"/>
</dbReference>
<evidence type="ECO:0000256" key="1">
    <source>
        <dbReference type="SAM" id="Coils"/>
    </source>
</evidence>
<name>A0ABN4I2N8_9BURK</name>
<accession>A0ABN4I2N8</accession>
<dbReference type="Pfam" id="PF01814">
    <property type="entry name" value="Hemerythrin"/>
    <property type="match status" value="1"/>
</dbReference>
<dbReference type="RefSeq" id="WP_053200699.1">
    <property type="nucleotide sequence ID" value="NZ_CP011409.1"/>
</dbReference>
<feature type="coiled-coil region" evidence="1">
    <location>
        <begin position="9"/>
        <end position="36"/>
    </location>
</feature>
<dbReference type="Proteomes" id="UP000063429">
    <property type="component" value="Chromosome"/>
</dbReference>
<organism evidence="3 4">
    <name type="scientific">Herbaspirillum hiltneri N3</name>
    <dbReference type="NCBI Taxonomy" id="1262470"/>
    <lineage>
        <taxon>Bacteria</taxon>
        <taxon>Pseudomonadati</taxon>
        <taxon>Pseudomonadota</taxon>
        <taxon>Betaproteobacteria</taxon>
        <taxon>Burkholderiales</taxon>
        <taxon>Oxalobacteraceae</taxon>
        <taxon>Herbaspirillum</taxon>
    </lineage>
</organism>
<gene>
    <name evidence="3" type="ORF">F506_21100</name>
</gene>
<evidence type="ECO:0000313" key="3">
    <source>
        <dbReference type="EMBL" id="AKZ64817.1"/>
    </source>
</evidence>
<reference evidence="4" key="1">
    <citation type="journal article" date="2015" name="Genome Announc.">
        <title>Complete Genome Sequence of Herbaspirillum hiltneri N3 (DSM 17495), Isolated from Surface-Sterilized Wheat Roots.</title>
        <authorList>
            <person name="Guizelini D."/>
            <person name="Saizaki P.M."/>
            <person name="Coimbra N.A."/>
            <person name="Weiss V.A."/>
            <person name="Faoro H."/>
            <person name="Sfeir M.Z."/>
            <person name="Baura V.A."/>
            <person name="Monteiro R.A."/>
            <person name="Chubatsu L.S."/>
            <person name="Souza E.M."/>
            <person name="Cruz L.M."/>
            <person name="Pedrosa F.O."/>
            <person name="Raittz R.T."/>
            <person name="Marchaukoski J.N."/>
            <person name="Steffens M.B."/>
        </authorList>
    </citation>
    <scope>NUCLEOTIDE SEQUENCE [LARGE SCALE GENOMIC DNA]</scope>
    <source>
        <strain evidence="4">N3</strain>
    </source>
</reference>
<sequence>MNATSQDAIALLKSDHQEARELFEEYEKKKDHASDEQKMDIARAVCGALLIHMEIEEKIFYPRVRQEIDDNDLMNEAEVEHEGAKELIRQLGELQPGDPMFDAKIKVLGEQIDHHVEEEEGDMFPKARKAGIDLDALGAELLAAKNKMRMEHGLPAVPA</sequence>